<dbReference type="SMART" id="SM00897">
    <property type="entry name" value="FIST"/>
    <property type="match status" value="1"/>
</dbReference>
<evidence type="ECO:0000256" key="3">
    <source>
        <dbReference type="ARBA" id="ARBA00022692"/>
    </source>
</evidence>
<protein>
    <recommendedName>
        <fullName evidence="11">FIST C-domain domain-containing protein</fullName>
    </recommendedName>
</protein>
<gene>
    <name evidence="9" type="ORF">GPECTOR_1g41</name>
</gene>
<dbReference type="InterPro" id="IPR019494">
    <property type="entry name" value="FIST_C"/>
</dbReference>
<keyword evidence="4" id="KW-1133">Transmembrane helix</keyword>
<dbReference type="Pfam" id="PF10442">
    <property type="entry name" value="FIST_C"/>
    <property type="match status" value="1"/>
</dbReference>
<feature type="region of interest" description="Disordered" evidence="6">
    <location>
        <begin position="414"/>
        <end position="436"/>
    </location>
</feature>
<proteinExistence type="predicted"/>
<dbReference type="Pfam" id="PF08495">
    <property type="entry name" value="FIST"/>
    <property type="match status" value="1"/>
</dbReference>
<evidence type="ECO:0000256" key="4">
    <source>
        <dbReference type="ARBA" id="ARBA00022989"/>
    </source>
</evidence>
<dbReference type="PANTHER" id="PTHR14939:SF5">
    <property type="entry name" value="F-BOX ONLY PROTEIN 22"/>
    <property type="match status" value="1"/>
</dbReference>
<evidence type="ECO:0000259" key="7">
    <source>
        <dbReference type="SMART" id="SM00897"/>
    </source>
</evidence>
<keyword evidence="10" id="KW-1185">Reference proteome</keyword>
<evidence type="ECO:0000259" key="8">
    <source>
        <dbReference type="SMART" id="SM01204"/>
    </source>
</evidence>
<evidence type="ECO:0000313" key="10">
    <source>
        <dbReference type="Proteomes" id="UP000075714"/>
    </source>
</evidence>
<dbReference type="PANTHER" id="PTHR14939">
    <property type="entry name" value="F-BOX ONLY PROTEIN 22"/>
    <property type="match status" value="1"/>
</dbReference>
<evidence type="ECO:0000256" key="6">
    <source>
        <dbReference type="SAM" id="MobiDB-lite"/>
    </source>
</evidence>
<dbReference type="EMBL" id="LSYV01000002">
    <property type="protein sequence ID" value="KXZ56458.1"/>
    <property type="molecule type" value="Genomic_DNA"/>
</dbReference>
<feature type="compositionally biased region" description="Low complexity" evidence="6">
    <location>
        <begin position="414"/>
        <end position="424"/>
    </location>
</feature>
<reference evidence="10" key="1">
    <citation type="journal article" date="2016" name="Nat. Commun.">
        <title>The Gonium pectorale genome demonstrates co-option of cell cycle regulation during the evolution of multicellularity.</title>
        <authorList>
            <person name="Hanschen E.R."/>
            <person name="Marriage T.N."/>
            <person name="Ferris P.J."/>
            <person name="Hamaji T."/>
            <person name="Toyoda A."/>
            <person name="Fujiyama A."/>
            <person name="Neme R."/>
            <person name="Noguchi H."/>
            <person name="Minakuchi Y."/>
            <person name="Suzuki M."/>
            <person name="Kawai-Toyooka H."/>
            <person name="Smith D.R."/>
            <person name="Sparks H."/>
            <person name="Anderson J."/>
            <person name="Bakaric R."/>
            <person name="Luria V."/>
            <person name="Karger A."/>
            <person name="Kirschner M.W."/>
            <person name="Durand P.M."/>
            <person name="Michod R.E."/>
            <person name="Nozaki H."/>
            <person name="Olson B.J."/>
        </authorList>
    </citation>
    <scope>NUCLEOTIDE SEQUENCE [LARGE SCALE GENOMIC DNA]</scope>
    <source>
        <strain evidence="10">NIES-2863</strain>
    </source>
</reference>
<dbReference type="GO" id="GO:0000209">
    <property type="term" value="P:protein polyubiquitination"/>
    <property type="evidence" value="ECO:0007669"/>
    <property type="project" value="TreeGrafter"/>
</dbReference>
<keyword evidence="3" id="KW-0812">Transmembrane</keyword>
<feature type="compositionally biased region" description="Pro residues" evidence="6">
    <location>
        <begin position="425"/>
        <end position="436"/>
    </location>
</feature>
<dbReference type="OrthoDB" id="509497at2759"/>
<accession>A0A150H3Q5</accession>
<feature type="domain" description="FIST C-domain" evidence="8">
    <location>
        <begin position="231"/>
        <end position="388"/>
    </location>
</feature>
<comment type="subcellular location">
    <subcellularLocation>
        <location evidence="1">Cell membrane</location>
        <topology evidence="1">Multi-pass membrane protein</topology>
    </subcellularLocation>
</comment>
<dbReference type="InterPro" id="IPR016741">
    <property type="entry name" value="UCP018953"/>
</dbReference>
<evidence type="ECO:0000256" key="2">
    <source>
        <dbReference type="ARBA" id="ARBA00022475"/>
    </source>
</evidence>
<dbReference type="GO" id="GO:0032436">
    <property type="term" value="P:positive regulation of proteasomal ubiquitin-dependent protein catabolic process"/>
    <property type="evidence" value="ECO:0007669"/>
    <property type="project" value="TreeGrafter"/>
</dbReference>
<keyword evidence="2" id="KW-1003">Cell membrane</keyword>
<name>A0A150H3Q5_GONPE</name>
<organism evidence="9 10">
    <name type="scientific">Gonium pectorale</name>
    <name type="common">Green alga</name>
    <dbReference type="NCBI Taxonomy" id="33097"/>
    <lineage>
        <taxon>Eukaryota</taxon>
        <taxon>Viridiplantae</taxon>
        <taxon>Chlorophyta</taxon>
        <taxon>core chlorophytes</taxon>
        <taxon>Chlorophyceae</taxon>
        <taxon>CS clade</taxon>
        <taxon>Chlamydomonadales</taxon>
        <taxon>Volvocaceae</taxon>
        <taxon>Gonium</taxon>
    </lineage>
</organism>
<feature type="domain" description="FIST" evidence="7">
    <location>
        <begin position="1"/>
        <end position="218"/>
    </location>
</feature>
<comment type="caution">
    <text evidence="9">The sequence shown here is derived from an EMBL/GenBank/DDBJ whole genome shotgun (WGS) entry which is preliminary data.</text>
</comment>
<keyword evidence="5" id="KW-0472">Membrane</keyword>
<evidence type="ECO:0008006" key="11">
    <source>
        <dbReference type="Google" id="ProtNLM"/>
    </source>
</evidence>
<dbReference type="SMART" id="SM01204">
    <property type="entry name" value="FIST_C"/>
    <property type="match status" value="1"/>
</dbReference>
<evidence type="ECO:0000256" key="1">
    <source>
        <dbReference type="ARBA" id="ARBA00004651"/>
    </source>
</evidence>
<sequence length="436" mass="45436">MVYLSSSYDEEYDLLVDALRKELPGLRNVYGCTGFGIIGVDGEGAHEVEGAPALSLTLATIPQAEVIVRHVDAANLPDGDAPPGAWSTLLGVPAFPEQPLALVLLAHPTFQPVYDLLAGLDFAFPNATKLGGLASAVPSLLGYPTATVCWSAAGGGGAGGEGGRGVHRSGVAVLAVHGEVHMDLIIAQGCRPLSPVVWTVAEVAEGDRTRVTALSSERVGGGRPLPALQAFQVELQSVLGGMSETQLRRTVSNLTVGIAPDSGLVRAGEQLEPQDFLIRMLGGFDSQQALIVGDKMRPGQRLRFMVRDKQGAQEDLQAHGTAYKRRQLQAMLEAGSAPQPQPFGMFMFTCNGRGSGLYGEESYDARTMSSFVSVPCAGFQCNGEIGRVGGTTHLHGFTCAVGVLRLTAEAMAGASGSPAAADAPTPAPAPDPQQQP</sequence>
<dbReference type="InterPro" id="IPR013702">
    <property type="entry name" value="FIST_domain_N"/>
</dbReference>
<dbReference type="GO" id="GO:0005886">
    <property type="term" value="C:plasma membrane"/>
    <property type="evidence" value="ECO:0007669"/>
    <property type="project" value="UniProtKB-SubCell"/>
</dbReference>
<evidence type="ECO:0000313" key="9">
    <source>
        <dbReference type="EMBL" id="KXZ56458.1"/>
    </source>
</evidence>
<dbReference type="Proteomes" id="UP000075714">
    <property type="component" value="Unassembled WGS sequence"/>
</dbReference>
<dbReference type="AlphaFoldDB" id="A0A150H3Q5"/>
<evidence type="ECO:0000256" key="5">
    <source>
        <dbReference type="ARBA" id="ARBA00023136"/>
    </source>
</evidence>
<dbReference type="PIRSF" id="PIRSF018953">
    <property type="entry name" value="UCP018953"/>
    <property type="match status" value="1"/>
</dbReference>